<dbReference type="Proteomes" id="UP000077177">
    <property type="component" value="Chromosome"/>
</dbReference>
<feature type="domain" description="Metallo-beta-lactamase" evidence="5">
    <location>
        <begin position="13"/>
        <end position="195"/>
    </location>
</feature>
<evidence type="ECO:0000256" key="4">
    <source>
        <dbReference type="ARBA" id="ARBA00022833"/>
    </source>
</evidence>
<dbReference type="AlphaFoldDB" id="A0A172TZK7"/>
<dbReference type="InterPro" id="IPR001279">
    <property type="entry name" value="Metallo-B-lactamas"/>
</dbReference>
<keyword evidence="7" id="KW-1185">Reference proteome</keyword>
<dbReference type="Gene3D" id="3.60.15.10">
    <property type="entry name" value="Ribonuclease Z/Hydroxyacylglutathione hydrolase-like"/>
    <property type="match status" value="1"/>
</dbReference>
<evidence type="ECO:0000259" key="5">
    <source>
        <dbReference type="SMART" id="SM00849"/>
    </source>
</evidence>
<proteinExistence type="predicted"/>
<dbReference type="InterPro" id="IPR036866">
    <property type="entry name" value="RibonucZ/Hydroxyglut_hydro"/>
</dbReference>
<dbReference type="SUPFAM" id="SSF56281">
    <property type="entry name" value="Metallo-hydrolase/oxidoreductase"/>
    <property type="match status" value="1"/>
</dbReference>
<dbReference type="CDD" id="cd06262">
    <property type="entry name" value="metallo-hydrolase-like_MBL-fold"/>
    <property type="match status" value="1"/>
</dbReference>
<evidence type="ECO:0000256" key="1">
    <source>
        <dbReference type="ARBA" id="ARBA00001947"/>
    </source>
</evidence>
<dbReference type="PANTHER" id="PTHR46233">
    <property type="entry name" value="HYDROXYACYLGLUTATHIONE HYDROLASE GLOC"/>
    <property type="match status" value="1"/>
</dbReference>
<dbReference type="GO" id="GO:0046872">
    <property type="term" value="F:metal ion binding"/>
    <property type="evidence" value="ECO:0007669"/>
    <property type="project" value="UniProtKB-KW"/>
</dbReference>
<protein>
    <submittedName>
        <fullName evidence="6">Metallo-beta-lactamase</fullName>
    </submittedName>
</protein>
<dbReference type="KEGG" id="fla:SY85_20620"/>
<dbReference type="GO" id="GO:0016787">
    <property type="term" value="F:hydrolase activity"/>
    <property type="evidence" value="ECO:0007669"/>
    <property type="project" value="UniProtKB-KW"/>
</dbReference>
<keyword evidence="4" id="KW-0862">Zinc</keyword>
<keyword evidence="3" id="KW-0378">Hydrolase</keyword>
<evidence type="ECO:0000256" key="3">
    <source>
        <dbReference type="ARBA" id="ARBA00022801"/>
    </source>
</evidence>
<keyword evidence="2" id="KW-0479">Metal-binding</keyword>
<gene>
    <name evidence="6" type="ORF">SY85_20620</name>
</gene>
<evidence type="ECO:0000313" key="6">
    <source>
        <dbReference type="EMBL" id="ANE52525.1"/>
    </source>
</evidence>
<name>A0A172TZK7_9BACT</name>
<dbReference type="Pfam" id="PF00753">
    <property type="entry name" value="Lactamase_B"/>
    <property type="match status" value="1"/>
</dbReference>
<evidence type="ECO:0000313" key="7">
    <source>
        <dbReference type="Proteomes" id="UP000077177"/>
    </source>
</evidence>
<dbReference type="InterPro" id="IPR051453">
    <property type="entry name" value="MBL_Glyoxalase_II"/>
</dbReference>
<sequence length="214" mass="24072">MLHIQSFTFNPVQENTYIVYNELRQCCIIDPGCYFAAEEKAITDFISANNLTPTHLLNTHCHLDHIFGNRFIHKTYGLPLHLHQLEKPVLEFGPTAGLQWQMPFDNYDGELKFLEEGDVVKLGNEELHVLFTPGHSPGSISFYSKEHKFLISGDVLFEGSIGRTDLPGGSFDVLEQSILTKLYTLPADVVVYPGHGDSTTIGDEMKTNPFVKMV</sequence>
<accession>A0A172TZK7</accession>
<dbReference type="EMBL" id="CP011390">
    <property type="protein sequence ID" value="ANE52525.1"/>
    <property type="molecule type" value="Genomic_DNA"/>
</dbReference>
<dbReference type="PANTHER" id="PTHR46233:SF3">
    <property type="entry name" value="HYDROXYACYLGLUTATHIONE HYDROLASE GLOC"/>
    <property type="match status" value="1"/>
</dbReference>
<reference evidence="6 7" key="2">
    <citation type="journal article" date="2016" name="Int. J. Syst. Evol. Microbiol.">
        <title>Flavisolibacter tropicus sp. nov., isolated from tropical soil.</title>
        <authorList>
            <person name="Lee J.J."/>
            <person name="Kang M.S."/>
            <person name="Kim G.S."/>
            <person name="Lee C.S."/>
            <person name="Lim S."/>
            <person name="Lee J."/>
            <person name="Roh S.H."/>
            <person name="Kang H."/>
            <person name="Ha J.M."/>
            <person name="Bae S."/>
            <person name="Jung H.Y."/>
            <person name="Kim M.K."/>
        </authorList>
    </citation>
    <scope>NUCLEOTIDE SEQUENCE [LARGE SCALE GENOMIC DNA]</scope>
    <source>
        <strain evidence="6 7">LCS9</strain>
    </source>
</reference>
<organism evidence="6 7">
    <name type="scientific">Flavisolibacter tropicus</name>
    <dbReference type="NCBI Taxonomy" id="1492898"/>
    <lineage>
        <taxon>Bacteria</taxon>
        <taxon>Pseudomonadati</taxon>
        <taxon>Bacteroidota</taxon>
        <taxon>Chitinophagia</taxon>
        <taxon>Chitinophagales</taxon>
        <taxon>Chitinophagaceae</taxon>
        <taxon>Flavisolibacter</taxon>
    </lineage>
</organism>
<dbReference type="SMART" id="SM00849">
    <property type="entry name" value="Lactamase_B"/>
    <property type="match status" value="1"/>
</dbReference>
<evidence type="ECO:0000256" key="2">
    <source>
        <dbReference type="ARBA" id="ARBA00022723"/>
    </source>
</evidence>
<dbReference type="OrthoDB" id="9802248at2"/>
<comment type="cofactor">
    <cofactor evidence="1">
        <name>Zn(2+)</name>
        <dbReference type="ChEBI" id="CHEBI:29105"/>
    </cofactor>
</comment>
<reference evidence="7" key="1">
    <citation type="submission" date="2015-01" db="EMBL/GenBank/DDBJ databases">
        <title>Flavisolibacter sp./LCS9/ whole genome sequencing.</title>
        <authorList>
            <person name="Kim M.K."/>
            <person name="Srinivasan S."/>
            <person name="Lee J.-J."/>
        </authorList>
    </citation>
    <scope>NUCLEOTIDE SEQUENCE [LARGE SCALE GENOMIC DNA]</scope>
    <source>
        <strain evidence="7">LCS9</strain>
    </source>
</reference>
<dbReference type="RefSeq" id="WP_066407165.1">
    <property type="nucleotide sequence ID" value="NZ_CP011390.1"/>
</dbReference>
<dbReference type="STRING" id="1492898.SY85_20620"/>